<dbReference type="InterPro" id="IPR030673">
    <property type="entry name" value="PyroPPase_GppA_Ppx"/>
</dbReference>
<dbReference type="EMBL" id="DSOV01000028">
    <property type="protein sequence ID" value="HEN42104.1"/>
    <property type="molecule type" value="Genomic_DNA"/>
</dbReference>
<dbReference type="PANTHER" id="PTHR30005:SF0">
    <property type="entry name" value="RETROGRADE REGULATION PROTEIN 2"/>
    <property type="match status" value="1"/>
</dbReference>
<dbReference type="CDD" id="cd24006">
    <property type="entry name" value="ASKHA_NBD_PPX_GppA"/>
    <property type="match status" value="1"/>
</dbReference>
<dbReference type="Pfam" id="PF21447">
    <property type="entry name" value="Ppx-GppA_III"/>
    <property type="match status" value="1"/>
</dbReference>
<dbReference type="Gene3D" id="3.30.420.40">
    <property type="match status" value="1"/>
</dbReference>
<dbReference type="FunFam" id="1.10.3210.10:FF:000025">
    <property type="entry name" value="Exopolyphosphatase"/>
    <property type="match status" value="1"/>
</dbReference>
<reference evidence="4" key="1">
    <citation type="journal article" date="2020" name="mSystems">
        <title>Genome- and Community-Level Interaction Insights into Carbon Utilization and Element Cycling Functions of Hydrothermarchaeota in Hydrothermal Sediment.</title>
        <authorList>
            <person name="Zhou Z."/>
            <person name="Liu Y."/>
            <person name="Xu W."/>
            <person name="Pan J."/>
            <person name="Luo Z.H."/>
            <person name="Li M."/>
        </authorList>
    </citation>
    <scope>NUCLEOTIDE SEQUENCE [LARGE SCALE GENOMIC DNA]</scope>
    <source>
        <strain evidence="4">SpSt-349</strain>
    </source>
</reference>
<feature type="domain" description="Ppx/GppA phosphatase C-terminal" evidence="3">
    <location>
        <begin position="325"/>
        <end position="478"/>
    </location>
</feature>
<dbReference type="Pfam" id="PF02541">
    <property type="entry name" value="Ppx-GppA"/>
    <property type="match status" value="1"/>
</dbReference>
<dbReference type="CDD" id="cd00077">
    <property type="entry name" value="HDc"/>
    <property type="match status" value="1"/>
</dbReference>
<dbReference type="InterPro" id="IPR003607">
    <property type="entry name" value="HD/PDEase_dom"/>
</dbReference>
<evidence type="ECO:0000313" key="4">
    <source>
        <dbReference type="EMBL" id="HEN42104.1"/>
    </source>
</evidence>
<protein>
    <submittedName>
        <fullName evidence="4">Ppx/GppA family phosphatase</fullName>
    </submittedName>
</protein>
<comment type="caution">
    <text evidence="4">The sequence shown here is derived from an EMBL/GenBank/DDBJ whole genome shotgun (WGS) entry which is preliminary data.</text>
</comment>
<dbReference type="GO" id="GO:0016462">
    <property type="term" value="F:pyrophosphatase activity"/>
    <property type="evidence" value="ECO:0007669"/>
    <property type="project" value="TreeGrafter"/>
</dbReference>
<dbReference type="PANTHER" id="PTHR30005">
    <property type="entry name" value="EXOPOLYPHOSPHATASE"/>
    <property type="match status" value="1"/>
</dbReference>
<keyword evidence="1" id="KW-0378">Hydrolase</keyword>
<name>A0A831U0Z6_GEOME</name>
<sequence length="513" mass="56141">MKKNRLAAIDIGTNSIRCIVVEVTKNGSFRVLDDEKATVRLGEGLAASGSISPAAWERAMTALARMRKIVDGYGVKAIEAVATSAVRKAANGEAFIASIADQVGVKVAVISGEEEAELAALSVRNHFDMEGVRYAMVDIGGGSLEVVTALGSHIEEIYSLELGAVFLTEKFMGGDAVRQAGQDKLRKHVRSSLKELFAGERPKFQCLVGSGGTITAIAAMVMAMRGEGYGSVHRYEVLRSEVVHLLAMLSRKTVKERREVPGLNPDRADIIVAGVMVVDELMRFFDANLLRVNERGIREGLILKALRTHGLIPGAEQPRTWRDAVLEFGRSCHMDEEHSLHVARLALQLFDALAPAGGMGEGARRMLEAAAILHDVGYFINYSSHHKHSYHLIRHADLFGFTPREREIIANTARYHRKALPKRKHDAYMRLAEPDRQLVSRLGGILRLADGLDRRRSGVVTGVTCSVSDGTAIVTIASSEDISVELFGGKIKGDLFEEAFRKRLLLVAEQPQM</sequence>
<dbReference type="Gene3D" id="3.30.420.150">
    <property type="entry name" value="Exopolyphosphatase. Domain 2"/>
    <property type="match status" value="1"/>
</dbReference>
<evidence type="ECO:0000256" key="1">
    <source>
        <dbReference type="ARBA" id="ARBA00022801"/>
    </source>
</evidence>
<dbReference type="SUPFAM" id="SSF53067">
    <property type="entry name" value="Actin-like ATPase domain"/>
    <property type="match status" value="2"/>
</dbReference>
<dbReference type="InterPro" id="IPR050273">
    <property type="entry name" value="GppA/Ppx_hydrolase"/>
</dbReference>
<evidence type="ECO:0000259" key="2">
    <source>
        <dbReference type="Pfam" id="PF02541"/>
    </source>
</evidence>
<gene>
    <name evidence="4" type="ORF">ENQ87_06960</name>
</gene>
<dbReference type="FunFam" id="3.30.420.40:FF:000023">
    <property type="entry name" value="Guanosine-5'-triphosphate,3'-diphosphate pyrophosphatase"/>
    <property type="match status" value="1"/>
</dbReference>
<feature type="domain" description="Ppx/GppA phosphatase N-terminal" evidence="2">
    <location>
        <begin position="21"/>
        <end position="309"/>
    </location>
</feature>
<dbReference type="InterPro" id="IPR003695">
    <property type="entry name" value="Ppx_GppA_N"/>
</dbReference>
<accession>A0A831U0Z6</accession>
<dbReference type="Gene3D" id="1.10.3210.10">
    <property type="entry name" value="Hypothetical protein af1432"/>
    <property type="match status" value="1"/>
</dbReference>
<organism evidence="4">
    <name type="scientific">Geobacter metallireducens</name>
    <dbReference type="NCBI Taxonomy" id="28232"/>
    <lineage>
        <taxon>Bacteria</taxon>
        <taxon>Pseudomonadati</taxon>
        <taxon>Thermodesulfobacteriota</taxon>
        <taxon>Desulfuromonadia</taxon>
        <taxon>Geobacterales</taxon>
        <taxon>Geobacteraceae</taxon>
        <taxon>Geobacter</taxon>
    </lineage>
</organism>
<proteinExistence type="predicted"/>
<dbReference type="InterPro" id="IPR043129">
    <property type="entry name" value="ATPase_NBD"/>
</dbReference>
<dbReference type="PIRSF" id="PIRSF001267">
    <property type="entry name" value="Pyrophosphatase_GppA_Ppx"/>
    <property type="match status" value="1"/>
</dbReference>
<dbReference type="InterPro" id="IPR048950">
    <property type="entry name" value="Ppx_GppA_C"/>
</dbReference>
<dbReference type="SUPFAM" id="SSF109604">
    <property type="entry name" value="HD-domain/PDEase-like"/>
    <property type="match status" value="1"/>
</dbReference>
<dbReference type="AlphaFoldDB" id="A0A831U0Z6"/>
<evidence type="ECO:0000259" key="3">
    <source>
        <dbReference type="Pfam" id="PF21447"/>
    </source>
</evidence>